<dbReference type="InterPro" id="IPR000994">
    <property type="entry name" value="Pept_M24"/>
</dbReference>
<dbReference type="InterPro" id="IPR001714">
    <property type="entry name" value="Pept_M24_MAP"/>
</dbReference>
<evidence type="ECO:0000313" key="10">
    <source>
        <dbReference type="Proteomes" id="UP000256269"/>
    </source>
</evidence>
<feature type="domain" description="Peptidase M24" evidence="8">
    <location>
        <begin position="12"/>
        <end position="246"/>
    </location>
</feature>
<comment type="caution">
    <text evidence="9">The sequence shown here is derived from an EMBL/GenBank/DDBJ whole genome shotgun (WGS) entry which is preliminary data.</text>
</comment>
<comment type="subunit">
    <text evidence="6">Monomer.</text>
</comment>
<dbReference type="Proteomes" id="UP000256269">
    <property type="component" value="Unassembled WGS sequence"/>
</dbReference>
<feature type="binding site" evidence="6">
    <location>
        <position position="239"/>
    </location>
    <ligand>
        <name>a divalent metal cation</name>
        <dbReference type="ChEBI" id="CHEBI:60240"/>
        <label>1</label>
    </ligand>
</feature>
<comment type="cofactor">
    <cofactor evidence="6">
        <name>Co(2+)</name>
        <dbReference type="ChEBI" id="CHEBI:48828"/>
    </cofactor>
    <cofactor evidence="6">
        <name>Zn(2+)</name>
        <dbReference type="ChEBI" id="CHEBI:29105"/>
    </cofactor>
    <cofactor evidence="6">
        <name>Mn(2+)</name>
        <dbReference type="ChEBI" id="CHEBI:29035"/>
    </cofactor>
    <cofactor evidence="6">
        <name>Fe(2+)</name>
        <dbReference type="ChEBI" id="CHEBI:29033"/>
    </cofactor>
    <text evidence="6">Binds 2 divalent metal cations per subunit. Has a high-affinity and a low affinity metal-binding site. The true nature of the physiological cofactor is under debate. The enzyme is active with cobalt, zinc, manganese or divalent iron ions. Most likely, methionine aminopeptidases function as mononuclear Fe(2+)-metalloproteases under physiological conditions, and the catalytically relevant metal-binding site has been assigned to the histidine-containing high-affinity site.</text>
</comment>
<dbReference type="CDD" id="cd01086">
    <property type="entry name" value="MetAP1"/>
    <property type="match status" value="1"/>
</dbReference>
<feature type="binding site" evidence="6">
    <location>
        <position position="239"/>
    </location>
    <ligand>
        <name>a divalent metal cation</name>
        <dbReference type="ChEBI" id="CHEBI:60240"/>
        <label>2</label>
        <note>catalytic</note>
    </ligand>
</feature>
<evidence type="ECO:0000256" key="7">
    <source>
        <dbReference type="RuleBase" id="RU003653"/>
    </source>
</evidence>
<feature type="binding site" evidence="6">
    <location>
        <position position="100"/>
    </location>
    <ligand>
        <name>a divalent metal cation</name>
        <dbReference type="ChEBI" id="CHEBI:60240"/>
        <label>1</label>
    </ligand>
</feature>
<reference evidence="9 10" key="1">
    <citation type="submission" date="2018-08" db="EMBL/GenBank/DDBJ databases">
        <title>Genomic Encyclopedia of Archaeal and Bacterial Type Strains, Phase II (KMG-II): from individual species to whole genera.</title>
        <authorList>
            <person name="Goeker M."/>
        </authorList>
    </citation>
    <scope>NUCLEOTIDE SEQUENCE [LARGE SCALE GENOMIC DNA]</scope>
    <source>
        <strain evidence="9 10">DSM 45791</strain>
    </source>
</reference>
<dbReference type="OrthoDB" id="9802055at2"/>
<dbReference type="RefSeq" id="WP_116174642.1">
    <property type="nucleotide sequence ID" value="NZ_CP144375.1"/>
</dbReference>
<organism evidence="9 10">
    <name type="scientific">Kutzneria buriramensis</name>
    <dbReference type="NCBI Taxonomy" id="1045776"/>
    <lineage>
        <taxon>Bacteria</taxon>
        <taxon>Bacillati</taxon>
        <taxon>Actinomycetota</taxon>
        <taxon>Actinomycetes</taxon>
        <taxon>Pseudonocardiales</taxon>
        <taxon>Pseudonocardiaceae</taxon>
        <taxon>Kutzneria</taxon>
    </lineage>
</organism>
<evidence type="ECO:0000256" key="2">
    <source>
        <dbReference type="ARBA" id="ARBA00022438"/>
    </source>
</evidence>
<evidence type="ECO:0000313" key="9">
    <source>
        <dbReference type="EMBL" id="REH50125.1"/>
    </source>
</evidence>
<dbReference type="AlphaFoldDB" id="A0A3E0HVY5"/>
<dbReference type="GO" id="GO:0005829">
    <property type="term" value="C:cytosol"/>
    <property type="evidence" value="ECO:0007669"/>
    <property type="project" value="TreeGrafter"/>
</dbReference>
<name>A0A3E0HVY5_9PSEU</name>
<dbReference type="GO" id="GO:0046872">
    <property type="term" value="F:metal ion binding"/>
    <property type="evidence" value="ECO:0007669"/>
    <property type="project" value="UniProtKB-UniRule"/>
</dbReference>
<dbReference type="Pfam" id="PF00557">
    <property type="entry name" value="Peptidase_M24"/>
    <property type="match status" value="1"/>
</dbReference>
<dbReference type="HAMAP" id="MF_01974">
    <property type="entry name" value="MetAP_1"/>
    <property type="match status" value="1"/>
</dbReference>
<evidence type="ECO:0000256" key="4">
    <source>
        <dbReference type="ARBA" id="ARBA00022723"/>
    </source>
</evidence>
<dbReference type="EMBL" id="QUNO01000004">
    <property type="protein sequence ID" value="REH50125.1"/>
    <property type="molecule type" value="Genomic_DNA"/>
</dbReference>
<feature type="binding site" evidence="6">
    <location>
        <position position="83"/>
    </location>
    <ligand>
        <name>substrate</name>
    </ligand>
</feature>
<comment type="catalytic activity">
    <reaction evidence="6 7">
        <text>Release of N-terminal amino acids, preferentially methionine, from peptides and arylamides.</text>
        <dbReference type="EC" id="3.4.11.18"/>
    </reaction>
</comment>
<keyword evidence="2 6" id="KW-0031">Aminopeptidase</keyword>
<dbReference type="PANTHER" id="PTHR43330">
    <property type="entry name" value="METHIONINE AMINOPEPTIDASE"/>
    <property type="match status" value="1"/>
</dbReference>
<comment type="similarity">
    <text evidence="6">Belongs to the peptidase M24A family. Methionine aminopeptidase type 1 subfamily.</text>
</comment>
<dbReference type="InterPro" id="IPR002467">
    <property type="entry name" value="Pept_M24A_MAP1"/>
</dbReference>
<gene>
    <name evidence="6" type="primary">map</name>
    <name evidence="9" type="ORF">BCF44_104398</name>
</gene>
<protein>
    <recommendedName>
        <fullName evidence="6 7">Methionine aminopeptidase</fullName>
        <shortName evidence="6">MAP</shortName>
        <shortName evidence="6">MetAP</shortName>
        <ecNumber evidence="6 7">3.4.11.18</ecNumber>
    </recommendedName>
    <alternativeName>
        <fullName evidence="6">Peptidase M</fullName>
    </alternativeName>
</protein>
<comment type="function">
    <text evidence="1 6">Removes the N-terminal methionine from nascent proteins. The N-terminal methionine is often cleaved when the second residue in the primary sequence is small and uncharged (Met-Ala-, Cys, Gly, Pro, Ser, Thr, or Val). Requires deformylation of the N(alpha)-formylated initiator methionine before it can be hydrolyzed.</text>
</comment>
<sequence>MIELKTKAEIRAMRVAGSVVAAGLAAVRERAVVGVGLRELDAVAAEVLAQRGARSSFLNYHPRFAPTPYPAVLCTSVNDAVVHGIPNDYRLRDGDVLSIDFGAEVDGWHGDAAITVLIGGQQPEDVALVEATERALRAAIEVCRPGNTLGDIGHAIGPIARNAGYGILADHGGHGVGHAMHELPHVPNEGEPGKGLTLHPGLVIAIEPMFTGGGEDTYWTGVDGWTLLTEDGSRAAHFEHTIAITEDDPIVLTAP</sequence>
<proteinExistence type="inferred from homology"/>
<accession>A0A3E0HVY5</accession>
<dbReference type="InterPro" id="IPR036005">
    <property type="entry name" value="Creatinase/aminopeptidase-like"/>
</dbReference>
<keyword evidence="4 6" id="KW-0479">Metal-binding</keyword>
<evidence type="ECO:0000256" key="5">
    <source>
        <dbReference type="ARBA" id="ARBA00022801"/>
    </source>
</evidence>
<dbReference type="GO" id="GO:0004239">
    <property type="term" value="F:initiator methionyl aminopeptidase activity"/>
    <property type="evidence" value="ECO:0007669"/>
    <property type="project" value="UniProtKB-UniRule"/>
</dbReference>
<feature type="binding site" evidence="6">
    <location>
        <position position="181"/>
    </location>
    <ligand>
        <name>substrate</name>
    </ligand>
</feature>
<evidence type="ECO:0000256" key="6">
    <source>
        <dbReference type="HAMAP-Rule" id="MF_01974"/>
    </source>
</evidence>
<dbReference type="Gene3D" id="3.90.230.10">
    <property type="entry name" value="Creatinase/methionine aminopeptidase superfamily"/>
    <property type="match status" value="1"/>
</dbReference>
<dbReference type="GO" id="GO:0070006">
    <property type="term" value="F:metalloaminopeptidase activity"/>
    <property type="evidence" value="ECO:0007669"/>
    <property type="project" value="UniProtKB-UniRule"/>
</dbReference>
<dbReference type="SUPFAM" id="SSF55920">
    <property type="entry name" value="Creatinase/aminopeptidase"/>
    <property type="match status" value="1"/>
</dbReference>
<dbReference type="PRINTS" id="PR00599">
    <property type="entry name" value="MAPEPTIDASE"/>
</dbReference>
<dbReference type="EC" id="3.4.11.18" evidence="6 7"/>
<dbReference type="GO" id="GO:0006508">
    <property type="term" value="P:proteolysis"/>
    <property type="evidence" value="ECO:0007669"/>
    <property type="project" value="UniProtKB-KW"/>
</dbReference>
<evidence type="ECO:0000256" key="1">
    <source>
        <dbReference type="ARBA" id="ARBA00002521"/>
    </source>
</evidence>
<feature type="binding site" evidence="6">
    <location>
        <position position="111"/>
    </location>
    <ligand>
        <name>a divalent metal cation</name>
        <dbReference type="ChEBI" id="CHEBI:60240"/>
        <label>1</label>
    </ligand>
</feature>
<evidence type="ECO:0000259" key="8">
    <source>
        <dbReference type="Pfam" id="PF00557"/>
    </source>
</evidence>
<feature type="binding site" evidence="6">
    <location>
        <position position="111"/>
    </location>
    <ligand>
        <name>a divalent metal cation</name>
        <dbReference type="ChEBI" id="CHEBI:60240"/>
        <label>2</label>
        <note>catalytic</note>
    </ligand>
</feature>
<evidence type="ECO:0000256" key="3">
    <source>
        <dbReference type="ARBA" id="ARBA00022670"/>
    </source>
</evidence>
<keyword evidence="5 6" id="KW-0378">Hydrolase</keyword>
<keyword evidence="3 6" id="KW-0645">Protease</keyword>
<feature type="binding site" evidence="6">
    <location>
        <position position="174"/>
    </location>
    <ligand>
        <name>a divalent metal cation</name>
        <dbReference type="ChEBI" id="CHEBI:60240"/>
        <label>2</label>
        <note>catalytic</note>
    </ligand>
</feature>
<dbReference type="NCBIfam" id="TIGR00500">
    <property type="entry name" value="met_pdase_I"/>
    <property type="match status" value="1"/>
</dbReference>
<feature type="binding site" evidence="6">
    <location>
        <position position="207"/>
    </location>
    <ligand>
        <name>a divalent metal cation</name>
        <dbReference type="ChEBI" id="CHEBI:60240"/>
        <label>2</label>
        <note>catalytic</note>
    </ligand>
</feature>
<dbReference type="PANTHER" id="PTHR43330:SF27">
    <property type="entry name" value="METHIONINE AMINOPEPTIDASE"/>
    <property type="match status" value="1"/>
</dbReference>
<keyword evidence="10" id="KW-1185">Reference proteome</keyword>